<dbReference type="GO" id="GO:0030288">
    <property type="term" value="C:outer membrane-bounded periplasmic space"/>
    <property type="evidence" value="ECO:0007669"/>
    <property type="project" value="TreeGrafter"/>
</dbReference>
<keyword evidence="4" id="KW-0408">Iron</keyword>
<evidence type="ECO:0000313" key="5">
    <source>
        <dbReference type="EMBL" id="NMO96004.1"/>
    </source>
</evidence>
<comment type="similarity">
    <text evidence="1">Belongs to the bacterial solute-binding protein 1 family.</text>
</comment>
<dbReference type="Pfam" id="PF13343">
    <property type="entry name" value="SBP_bac_6"/>
    <property type="match status" value="1"/>
</dbReference>
<name>A0A848M927_PAELE</name>
<dbReference type="GO" id="GO:0046872">
    <property type="term" value="F:metal ion binding"/>
    <property type="evidence" value="ECO:0007669"/>
    <property type="project" value="UniProtKB-KW"/>
</dbReference>
<dbReference type="EMBL" id="JABBPN010000007">
    <property type="protein sequence ID" value="NMO96004.1"/>
    <property type="molecule type" value="Genomic_DNA"/>
</dbReference>
<keyword evidence="6" id="KW-1185">Reference proteome</keyword>
<comment type="caution">
    <text evidence="5">The sequence shown here is derived from an EMBL/GenBank/DDBJ whole genome shotgun (WGS) entry which is preliminary data.</text>
</comment>
<keyword evidence="4" id="KW-0479">Metal-binding</keyword>
<sequence>MIHYVLFIDNDNHLYLHKIGSVLKLRIRKWFAPMMSVVLTAGLLAGCGAEKNAEGASEGGKEAEKVINVYSSRSYDVDKKLFAKFTEDTGIQVKVIDGKAEELIERLKREGENTQADLFMTVDGGVLNTAKQADVLQPVVSETVDAQVPQELRDPDNQWIGLSSRARVIVYSKDRVKPEQLSTYEDLTTPAWKDKVLVRPSSNLYNQSLLASFIELEGPEKAEEWSKGLVANLARTPEGSDRDQAKAIVAGVGDVALMNTYYVGLLLNSADPEEVRVGEQVGVFFPNQGTTGTHINVSGAALTKHAKNKDNAVKLIEFLTAKEAQGMISKENYEFPVNKEAEIPELLKSWGSFKTQAIELGKLGEHNAKAVEIMNKTGWK</sequence>
<dbReference type="PANTHER" id="PTHR30006:SF15">
    <property type="entry name" value="IRON-UTILIZATION PERIPLASMIC PROTEIN"/>
    <property type="match status" value="1"/>
</dbReference>
<dbReference type="PIRSF" id="PIRSF002825">
    <property type="entry name" value="CfbpA"/>
    <property type="match status" value="1"/>
</dbReference>
<dbReference type="CDD" id="cd13542">
    <property type="entry name" value="PBP2_FutA1_ilke"/>
    <property type="match status" value="1"/>
</dbReference>
<protein>
    <submittedName>
        <fullName evidence="5">Fe(3+) ABC transporter substrate-binding protein</fullName>
    </submittedName>
</protein>
<keyword evidence="2" id="KW-0410">Iron transport</keyword>
<dbReference type="Gene3D" id="3.40.190.10">
    <property type="entry name" value="Periplasmic binding protein-like II"/>
    <property type="match status" value="2"/>
</dbReference>
<dbReference type="SUPFAM" id="SSF53850">
    <property type="entry name" value="Periplasmic binding protein-like II"/>
    <property type="match status" value="1"/>
</dbReference>
<keyword evidence="2" id="KW-0406">Ion transport</keyword>
<evidence type="ECO:0000256" key="4">
    <source>
        <dbReference type="PIRSR" id="PIRSR002825-1"/>
    </source>
</evidence>
<keyword evidence="2" id="KW-0813">Transport</keyword>
<organism evidence="5 6">
    <name type="scientific">Paenibacillus lemnae</name>
    <dbReference type="NCBI Taxonomy" id="1330551"/>
    <lineage>
        <taxon>Bacteria</taxon>
        <taxon>Bacillati</taxon>
        <taxon>Bacillota</taxon>
        <taxon>Bacilli</taxon>
        <taxon>Bacillales</taxon>
        <taxon>Paenibacillaceae</taxon>
        <taxon>Paenibacillus</taxon>
    </lineage>
</organism>
<dbReference type="AlphaFoldDB" id="A0A848M927"/>
<evidence type="ECO:0000256" key="2">
    <source>
        <dbReference type="ARBA" id="ARBA00022496"/>
    </source>
</evidence>
<evidence type="ECO:0000313" key="6">
    <source>
        <dbReference type="Proteomes" id="UP000565468"/>
    </source>
</evidence>
<dbReference type="InterPro" id="IPR026045">
    <property type="entry name" value="Ferric-bd"/>
</dbReference>
<evidence type="ECO:0000256" key="1">
    <source>
        <dbReference type="ARBA" id="ARBA00008520"/>
    </source>
</evidence>
<proteinExistence type="inferred from homology"/>
<dbReference type="PANTHER" id="PTHR30006">
    <property type="entry name" value="THIAMINE-BINDING PERIPLASMIC PROTEIN-RELATED"/>
    <property type="match status" value="1"/>
</dbReference>
<dbReference type="Proteomes" id="UP000565468">
    <property type="component" value="Unassembled WGS sequence"/>
</dbReference>
<keyword evidence="3" id="KW-0732">Signal</keyword>
<accession>A0A848M927</accession>
<evidence type="ECO:0000256" key="3">
    <source>
        <dbReference type="ARBA" id="ARBA00022729"/>
    </source>
</evidence>
<feature type="binding site" evidence="4">
    <location>
        <position position="261"/>
    </location>
    <ligand>
        <name>Fe cation</name>
        <dbReference type="ChEBI" id="CHEBI:24875"/>
    </ligand>
</feature>
<reference evidence="5 6" key="1">
    <citation type="submission" date="2020-04" db="EMBL/GenBank/DDBJ databases">
        <title>Paenibacillus algicola sp. nov., a novel marine bacterium producing alginate lyase.</title>
        <authorList>
            <person name="Huang H."/>
        </authorList>
    </citation>
    <scope>NUCLEOTIDE SEQUENCE [LARGE SCALE GENOMIC DNA]</scope>
    <source>
        <strain evidence="5 6">L7-75</strain>
    </source>
</reference>
<dbReference type="GO" id="GO:0006826">
    <property type="term" value="P:iron ion transport"/>
    <property type="evidence" value="ECO:0007669"/>
    <property type="project" value="UniProtKB-KW"/>
</dbReference>
<gene>
    <name evidence="5" type="ORF">HII30_09510</name>
</gene>
<feature type="binding site" evidence="4">
    <location>
        <position position="262"/>
    </location>
    <ligand>
        <name>Fe cation</name>
        <dbReference type="ChEBI" id="CHEBI:24875"/>
    </ligand>
</feature>